<dbReference type="Proteomes" id="UP000076794">
    <property type="component" value="Chromosome"/>
</dbReference>
<evidence type="ECO:0000256" key="3">
    <source>
        <dbReference type="ARBA" id="ARBA00008737"/>
    </source>
</evidence>
<dbReference type="FunFam" id="3.20.20.70:FF:000024">
    <property type="entry name" value="Indole-3-glycerol phosphate synthase"/>
    <property type="match status" value="1"/>
</dbReference>
<feature type="domain" description="Indole-3-glycerol phosphate synthase" evidence="10">
    <location>
        <begin position="4"/>
        <end position="255"/>
    </location>
</feature>
<dbReference type="CDD" id="cd00331">
    <property type="entry name" value="IGPS"/>
    <property type="match status" value="1"/>
</dbReference>
<dbReference type="GO" id="GO:0000162">
    <property type="term" value="P:L-tryptophan biosynthetic process"/>
    <property type="evidence" value="ECO:0007669"/>
    <property type="project" value="UniProtKB-UniRule"/>
</dbReference>
<dbReference type="PROSITE" id="PS00614">
    <property type="entry name" value="IGPS"/>
    <property type="match status" value="1"/>
</dbReference>
<keyword evidence="4 9" id="KW-0028">Amino-acid biosynthesis</keyword>
<accession>A0A161HZW2</accession>
<dbReference type="NCBIfam" id="NF001369">
    <property type="entry name" value="PRK00278.1-1"/>
    <property type="match status" value="1"/>
</dbReference>
<evidence type="ECO:0000259" key="10">
    <source>
        <dbReference type="Pfam" id="PF00218"/>
    </source>
</evidence>
<evidence type="ECO:0000256" key="8">
    <source>
        <dbReference type="ARBA" id="ARBA00023239"/>
    </source>
</evidence>
<dbReference type="UniPathway" id="UPA00035">
    <property type="reaction ID" value="UER00043"/>
</dbReference>
<dbReference type="RefSeq" id="WP_068201399.1">
    <property type="nucleotide sequence ID" value="NZ_CP014209.1"/>
</dbReference>
<dbReference type="SUPFAM" id="SSF51366">
    <property type="entry name" value="Ribulose-phoshate binding barrel"/>
    <property type="match status" value="1"/>
</dbReference>
<dbReference type="NCBIfam" id="NF001377">
    <property type="entry name" value="PRK00278.2-4"/>
    <property type="match status" value="1"/>
</dbReference>
<keyword evidence="7 9" id="KW-0057">Aromatic amino acid biosynthesis</keyword>
<dbReference type="GO" id="GO:0004640">
    <property type="term" value="F:phosphoribosylanthranilate isomerase activity"/>
    <property type="evidence" value="ECO:0007669"/>
    <property type="project" value="TreeGrafter"/>
</dbReference>
<evidence type="ECO:0000256" key="4">
    <source>
        <dbReference type="ARBA" id="ARBA00022605"/>
    </source>
</evidence>
<reference evidence="11 12" key="1">
    <citation type="submission" date="2016-01" db="EMBL/GenBank/DDBJ databases">
        <title>Complete genome sequence of a soil Actinobacterium, Isoptericola dokdonensis DS-3.</title>
        <authorList>
            <person name="Kwon S.-K."/>
            <person name="Kim J.F."/>
        </authorList>
    </citation>
    <scope>NUCLEOTIDE SEQUENCE [LARGE SCALE GENOMIC DNA]</scope>
    <source>
        <strain evidence="11 12">DS-3</strain>
    </source>
</reference>
<dbReference type="PATRIC" id="fig|1300344.3.peg.763"/>
<dbReference type="HAMAP" id="MF_00134_A">
    <property type="entry name" value="IGPS_A"/>
    <property type="match status" value="1"/>
</dbReference>
<dbReference type="HAMAP" id="MF_00134_B">
    <property type="entry name" value="IGPS_B"/>
    <property type="match status" value="1"/>
</dbReference>
<protein>
    <recommendedName>
        <fullName evidence="9">Indole-3-glycerol phosphate synthase</fullName>
        <shortName evidence="9">IGPS</shortName>
        <ecNumber evidence="9">4.1.1.48</ecNumber>
    </recommendedName>
</protein>
<gene>
    <name evidence="9 11" type="primary">trpC</name>
    <name evidence="11" type="ORF">I598_0759</name>
</gene>
<dbReference type="OrthoDB" id="9804217at2"/>
<evidence type="ECO:0000313" key="12">
    <source>
        <dbReference type="Proteomes" id="UP000076794"/>
    </source>
</evidence>
<evidence type="ECO:0000256" key="5">
    <source>
        <dbReference type="ARBA" id="ARBA00022793"/>
    </source>
</evidence>
<keyword evidence="6 9" id="KW-0822">Tryptophan biosynthesis</keyword>
<comment type="pathway">
    <text evidence="2 9">Amino-acid biosynthesis; L-tryptophan biosynthesis; L-tryptophan from chorismate: step 4/5.</text>
</comment>
<dbReference type="Pfam" id="PF00218">
    <property type="entry name" value="IGPS"/>
    <property type="match status" value="1"/>
</dbReference>
<evidence type="ECO:0000256" key="2">
    <source>
        <dbReference type="ARBA" id="ARBA00004696"/>
    </source>
</evidence>
<evidence type="ECO:0000256" key="7">
    <source>
        <dbReference type="ARBA" id="ARBA00023141"/>
    </source>
</evidence>
<comment type="catalytic activity">
    <reaction evidence="1 9">
        <text>1-(2-carboxyphenylamino)-1-deoxy-D-ribulose 5-phosphate + H(+) = (1S,2R)-1-C-(indol-3-yl)glycerol 3-phosphate + CO2 + H2O</text>
        <dbReference type="Rhea" id="RHEA:23476"/>
        <dbReference type="ChEBI" id="CHEBI:15377"/>
        <dbReference type="ChEBI" id="CHEBI:15378"/>
        <dbReference type="ChEBI" id="CHEBI:16526"/>
        <dbReference type="ChEBI" id="CHEBI:58613"/>
        <dbReference type="ChEBI" id="CHEBI:58866"/>
        <dbReference type="EC" id="4.1.1.48"/>
    </reaction>
</comment>
<name>A0A161HZW2_9MICO</name>
<dbReference type="EMBL" id="CP014209">
    <property type="protein sequence ID" value="ANC30335.1"/>
    <property type="molecule type" value="Genomic_DNA"/>
</dbReference>
<dbReference type="AlphaFoldDB" id="A0A161HZW2"/>
<organism evidence="11 12">
    <name type="scientific">Isoptericola dokdonensis DS-3</name>
    <dbReference type="NCBI Taxonomy" id="1300344"/>
    <lineage>
        <taxon>Bacteria</taxon>
        <taxon>Bacillati</taxon>
        <taxon>Actinomycetota</taxon>
        <taxon>Actinomycetes</taxon>
        <taxon>Micrococcales</taxon>
        <taxon>Promicromonosporaceae</taxon>
        <taxon>Isoptericola</taxon>
    </lineage>
</organism>
<dbReference type="PANTHER" id="PTHR22854:SF2">
    <property type="entry name" value="INDOLE-3-GLYCEROL-PHOSPHATE SYNTHASE"/>
    <property type="match status" value="1"/>
</dbReference>
<dbReference type="InterPro" id="IPR013785">
    <property type="entry name" value="Aldolase_TIM"/>
</dbReference>
<dbReference type="Gene3D" id="3.20.20.70">
    <property type="entry name" value="Aldolase class I"/>
    <property type="match status" value="1"/>
</dbReference>
<evidence type="ECO:0000313" key="11">
    <source>
        <dbReference type="EMBL" id="ANC30335.1"/>
    </source>
</evidence>
<dbReference type="InterPro" id="IPR011060">
    <property type="entry name" value="RibuloseP-bd_barrel"/>
</dbReference>
<dbReference type="InterPro" id="IPR013798">
    <property type="entry name" value="Indole-3-glycerol_P_synth_dom"/>
</dbReference>
<evidence type="ECO:0000256" key="9">
    <source>
        <dbReference type="HAMAP-Rule" id="MF_00134"/>
    </source>
</evidence>
<dbReference type="GO" id="GO:0004425">
    <property type="term" value="F:indole-3-glycerol-phosphate synthase activity"/>
    <property type="evidence" value="ECO:0007669"/>
    <property type="project" value="UniProtKB-UniRule"/>
</dbReference>
<evidence type="ECO:0000256" key="6">
    <source>
        <dbReference type="ARBA" id="ARBA00022822"/>
    </source>
</evidence>
<dbReference type="STRING" id="1300344.I598_0759"/>
<dbReference type="InterPro" id="IPR045186">
    <property type="entry name" value="Indole-3-glycerol_P_synth"/>
</dbReference>
<dbReference type="InterPro" id="IPR001468">
    <property type="entry name" value="Indole-3-GlycerolPSynthase_CS"/>
</dbReference>
<dbReference type="PANTHER" id="PTHR22854">
    <property type="entry name" value="TRYPTOPHAN BIOSYNTHESIS PROTEIN"/>
    <property type="match status" value="1"/>
</dbReference>
<proteinExistence type="inferred from homology"/>
<keyword evidence="8 9" id="KW-0456">Lyase</keyword>
<keyword evidence="5 9" id="KW-0210">Decarboxylase</keyword>
<evidence type="ECO:0000256" key="1">
    <source>
        <dbReference type="ARBA" id="ARBA00001633"/>
    </source>
</evidence>
<dbReference type="KEGG" id="ido:I598_0759"/>
<sequence>MTVLEDIVAGVREDLAVRQARTSLDELKERAAKVPGALECCGRLLSEDRVAVIAEVKRSSPSKGDLAPITDPAALAAEYAAGGASVISVLTEERRFGGSLADLDAVRARVDVPVLRKDFVVTPYQVWEARAHGADVVLLIVAALEQTVLTSLIERVHSLGMTALVEAHTADEVRRALDAGARVVGVNARDLKTLEVDRGTFARLAPLIPDDVVRVAESGVRGPHDVLEYARAGAHAVLVGEALVTDGEPRRSVADLVAAGAHPSLWSVRPAAQP</sequence>
<dbReference type="EC" id="4.1.1.48" evidence="9"/>
<comment type="similarity">
    <text evidence="3 9">Belongs to the TrpC family.</text>
</comment>
<keyword evidence="12" id="KW-1185">Reference proteome</keyword>